<dbReference type="EMBL" id="JAPZBQ010000001">
    <property type="protein sequence ID" value="KAJ5352262.1"/>
    <property type="molecule type" value="Genomic_DNA"/>
</dbReference>
<protein>
    <submittedName>
        <fullName evidence="2">Uncharacterized protein</fullName>
    </submittedName>
</protein>
<reference evidence="2" key="1">
    <citation type="submission" date="2022-12" db="EMBL/GenBank/DDBJ databases">
        <authorList>
            <person name="Petersen C."/>
        </authorList>
    </citation>
    <scope>NUCLEOTIDE SEQUENCE</scope>
    <source>
        <strain evidence="2">IBT 35673</strain>
    </source>
</reference>
<feature type="compositionally biased region" description="Basic and acidic residues" evidence="1">
    <location>
        <begin position="177"/>
        <end position="186"/>
    </location>
</feature>
<accession>A0A9W9R1Y8</accession>
<dbReference type="Proteomes" id="UP001147695">
    <property type="component" value="Unassembled WGS sequence"/>
</dbReference>
<evidence type="ECO:0000313" key="3">
    <source>
        <dbReference type="Proteomes" id="UP001147695"/>
    </source>
</evidence>
<evidence type="ECO:0000256" key="1">
    <source>
        <dbReference type="SAM" id="MobiDB-lite"/>
    </source>
</evidence>
<dbReference type="AlphaFoldDB" id="A0A9W9R1Y8"/>
<sequence>MPSTEITPEERRARLEEFLSGTSPNKAKSKGAISESLLTGVAFNVAHRHAQGKTLSPMENNLWSMLRCFVDSDAEAHEFGTMFSKAKQRMSKDASSTIFPQQVLDLTSEDAYTSENFHQDVKALGSEIAAQPNYKVVNLAQEKREDVENEDYLKAMEEAGGGVTVYDYSEPNSATAEEQKGSDGQKTDSNTAGTSLRLHLNKMKCLVSKGDQGGGKQEIYFSTSASAENRGNFPLISEELGSIVTGSERDFRRPPWQTRIFEGYVHECLTFHIECYEADQSNSRWYDGLMNIMRDLSFYCFEAAIQWSAGGVDLRERLIQAILGSAFRLVSDLMRAFRNNDDFVQRRSIGLTTSALNRFFPQVGSSEWWDFNNSGVGKYRLWLIRQ</sequence>
<organism evidence="2 3">
    <name type="scientific">Penicillium brevicompactum</name>
    <dbReference type="NCBI Taxonomy" id="5074"/>
    <lineage>
        <taxon>Eukaryota</taxon>
        <taxon>Fungi</taxon>
        <taxon>Dikarya</taxon>
        <taxon>Ascomycota</taxon>
        <taxon>Pezizomycotina</taxon>
        <taxon>Eurotiomycetes</taxon>
        <taxon>Eurotiomycetidae</taxon>
        <taxon>Eurotiales</taxon>
        <taxon>Aspergillaceae</taxon>
        <taxon>Penicillium</taxon>
    </lineage>
</organism>
<evidence type="ECO:0000313" key="2">
    <source>
        <dbReference type="EMBL" id="KAJ5352262.1"/>
    </source>
</evidence>
<gene>
    <name evidence="2" type="ORF">N7452_001236</name>
</gene>
<reference evidence="2" key="2">
    <citation type="journal article" date="2023" name="IMA Fungus">
        <title>Comparative genomic study of the Penicillium genus elucidates a diverse pangenome and 15 lateral gene transfer events.</title>
        <authorList>
            <person name="Petersen C."/>
            <person name="Sorensen T."/>
            <person name="Nielsen M.R."/>
            <person name="Sondergaard T.E."/>
            <person name="Sorensen J.L."/>
            <person name="Fitzpatrick D.A."/>
            <person name="Frisvad J.C."/>
            <person name="Nielsen K.L."/>
        </authorList>
    </citation>
    <scope>NUCLEOTIDE SEQUENCE</scope>
    <source>
        <strain evidence="2">IBT 35673</strain>
    </source>
</reference>
<name>A0A9W9R1Y8_PENBR</name>
<feature type="region of interest" description="Disordered" evidence="1">
    <location>
        <begin position="173"/>
        <end position="192"/>
    </location>
</feature>
<comment type="caution">
    <text evidence="2">The sequence shown here is derived from an EMBL/GenBank/DDBJ whole genome shotgun (WGS) entry which is preliminary data.</text>
</comment>
<proteinExistence type="predicted"/>